<dbReference type="RefSeq" id="XP_043051092.1">
    <property type="nucleotide sequence ID" value="XM_043194040.1"/>
</dbReference>
<evidence type="ECO:0000256" key="1">
    <source>
        <dbReference type="ARBA" id="ARBA00001974"/>
    </source>
</evidence>
<comment type="cofactor">
    <cofactor evidence="1 7">
        <name>FAD</name>
        <dbReference type="ChEBI" id="CHEBI:57692"/>
    </cofactor>
</comment>
<organism evidence="11 12">
    <name type="scientific">Scheffersomyces spartinae</name>
    <dbReference type="NCBI Taxonomy" id="45513"/>
    <lineage>
        <taxon>Eukaryota</taxon>
        <taxon>Fungi</taxon>
        <taxon>Dikarya</taxon>
        <taxon>Ascomycota</taxon>
        <taxon>Saccharomycotina</taxon>
        <taxon>Pichiomycetes</taxon>
        <taxon>Debaryomycetaceae</taxon>
        <taxon>Scheffersomyces</taxon>
    </lineage>
</organism>
<protein>
    <recommendedName>
        <fullName evidence="13">Acyl-CoA dehydrogenase</fullName>
    </recommendedName>
</protein>
<dbReference type="SUPFAM" id="SSF56645">
    <property type="entry name" value="Acyl-CoA dehydrogenase NM domain-like"/>
    <property type="match status" value="1"/>
</dbReference>
<comment type="subunit">
    <text evidence="3">Homodimer.</text>
</comment>
<proteinExistence type="inferred from homology"/>
<feature type="domain" description="Acyl-CoA dehydrogenase/oxidase N-terminal" evidence="10">
    <location>
        <begin position="58"/>
        <end position="142"/>
    </location>
</feature>
<keyword evidence="4 7" id="KW-0285">Flavoprotein</keyword>
<accession>A0A9P7VD07</accession>
<keyword evidence="6 7" id="KW-0560">Oxidoreductase</keyword>
<dbReference type="InterPro" id="IPR046373">
    <property type="entry name" value="Acyl-CoA_Oxase/DH_mid-dom_sf"/>
</dbReference>
<dbReference type="Proteomes" id="UP000790833">
    <property type="component" value="Unassembled WGS sequence"/>
</dbReference>
<reference evidence="11" key="1">
    <citation type="submission" date="2021-03" db="EMBL/GenBank/DDBJ databases">
        <authorList>
            <person name="Palmer J.M."/>
        </authorList>
    </citation>
    <scope>NUCLEOTIDE SEQUENCE</scope>
    <source>
        <strain evidence="11">ARV_011</strain>
    </source>
</reference>
<dbReference type="InterPro" id="IPR009100">
    <property type="entry name" value="AcylCoA_DH/oxidase_NM_dom_sf"/>
</dbReference>
<dbReference type="PANTHER" id="PTHR48083:SF13">
    <property type="entry name" value="ACYL-COA DEHYDROGENASE FAMILY MEMBER 11"/>
    <property type="match status" value="1"/>
</dbReference>
<evidence type="ECO:0000256" key="4">
    <source>
        <dbReference type="ARBA" id="ARBA00022630"/>
    </source>
</evidence>
<dbReference type="GO" id="GO:0033539">
    <property type="term" value="P:fatty acid beta-oxidation using acyl-CoA dehydrogenase"/>
    <property type="evidence" value="ECO:0007669"/>
    <property type="project" value="TreeGrafter"/>
</dbReference>
<evidence type="ECO:0000256" key="3">
    <source>
        <dbReference type="ARBA" id="ARBA00011738"/>
    </source>
</evidence>
<dbReference type="InterPro" id="IPR013786">
    <property type="entry name" value="AcylCoA_DH/ox_N"/>
</dbReference>
<dbReference type="SUPFAM" id="SSF47203">
    <property type="entry name" value="Acyl-CoA dehydrogenase C-terminal domain-like"/>
    <property type="match status" value="1"/>
</dbReference>
<dbReference type="Pfam" id="PF02770">
    <property type="entry name" value="Acyl-CoA_dh_M"/>
    <property type="match status" value="1"/>
</dbReference>
<dbReference type="EMBL" id="JAHMUF010000003">
    <property type="protein sequence ID" value="KAG7195547.1"/>
    <property type="molecule type" value="Genomic_DNA"/>
</dbReference>
<evidence type="ECO:0000313" key="11">
    <source>
        <dbReference type="EMBL" id="KAG7195547.1"/>
    </source>
</evidence>
<dbReference type="Gene3D" id="1.10.540.10">
    <property type="entry name" value="Acyl-CoA dehydrogenase/oxidase, N-terminal domain"/>
    <property type="match status" value="1"/>
</dbReference>
<dbReference type="OrthoDB" id="434771at2759"/>
<evidence type="ECO:0000256" key="6">
    <source>
        <dbReference type="ARBA" id="ARBA00023002"/>
    </source>
</evidence>
<evidence type="ECO:0000259" key="10">
    <source>
        <dbReference type="Pfam" id="PF02771"/>
    </source>
</evidence>
<evidence type="ECO:0000259" key="8">
    <source>
        <dbReference type="Pfam" id="PF00441"/>
    </source>
</evidence>
<evidence type="ECO:0000313" key="12">
    <source>
        <dbReference type="Proteomes" id="UP000790833"/>
    </source>
</evidence>
<dbReference type="InterPro" id="IPR037069">
    <property type="entry name" value="AcylCoA_DH/ox_N_sf"/>
</dbReference>
<keyword evidence="5 7" id="KW-0274">FAD</keyword>
<evidence type="ECO:0000256" key="5">
    <source>
        <dbReference type="ARBA" id="ARBA00022827"/>
    </source>
</evidence>
<sequence length="443" mass="50330">MSIEKDIPAIFLSQLSPRAIETIGKVQQFVDTNCVPADPIFHSQLSTNPELRWKLTPEIMDKLKLKAQEEGLWNLFLNKRYAEGPGYTNLEYGLMAFYMGRCFTAPEATNCNAPDTGNMELLARFGTPYQKKQWLQPLLDGKIRSAFLMTEKGVSSSNALNISTTAIRNSKGNFVLNGVKWFALGAGDPRCSVWLVMCKTSEDAAVRYRNHSVLVLDAKKAIASGKAKVIRPLTVYGYDDAPHGHCEIEFNDYVIDDEEMEHCILAAESRGFELIQSRLGPGRIHHCMRLIGAAEYAMLKVVQRANTREIFGKLLKDRENFMMEFAQHKINIERCKLLVLNAAHKIDISSTKDSQREISIAKIETPRTVLNVIDWCLQMYGAEGVSQDTPLSYMWAANRTLRIADGPDEAHLFQLARREAKQFAEVDEYFQRYDQNYQRLLKL</sequence>
<dbReference type="PANTHER" id="PTHR48083">
    <property type="entry name" value="MEDIUM-CHAIN SPECIFIC ACYL-COA DEHYDROGENASE, MITOCHONDRIAL-RELATED"/>
    <property type="match status" value="1"/>
</dbReference>
<feature type="domain" description="Acyl-CoA dehydrogenase/oxidase C-terminal" evidence="8">
    <location>
        <begin position="270"/>
        <end position="418"/>
    </location>
</feature>
<evidence type="ECO:0000256" key="2">
    <source>
        <dbReference type="ARBA" id="ARBA00009347"/>
    </source>
</evidence>
<dbReference type="GO" id="GO:0005737">
    <property type="term" value="C:cytoplasm"/>
    <property type="evidence" value="ECO:0007669"/>
    <property type="project" value="TreeGrafter"/>
</dbReference>
<dbReference type="InterPro" id="IPR009075">
    <property type="entry name" value="AcylCo_DH/oxidase_C"/>
</dbReference>
<dbReference type="InterPro" id="IPR050741">
    <property type="entry name" value="Acyl-CoA_dehydrogenase"/>
</dbReference>
<dbReference type="GO" id="GO:0003995">
    <property type="term" value="F:acyl-CoA dehydrogenase activity"/>
    <property type="evidence" value="ECO:0007669"/>
    <property type="project" value="TreeGrafter"/>
</dbReference>
<dbReference type="Pfam" id="PF02771">
    <property type="entry name" value="Acyl-CoA_dh_N"/>
    <property type="match status" value="1"/>
</dbReference>
<dbReference type="AlphaFoldDB" id="A0A9P7VD07"/>
<dbReference type="Gene3D" id="2.40.110.10">
    <property type="entry name" value="Butyryl-CoA Dehydrogenase, subunit A, domain 2"/>
    <property type="match status" value="1"/>
</dbReference>
<dbReference type="Pfam" id="PF00441">
    <property type="entry name" value="Acyl-CoA_dh_1"/>
    <property type="match status" value="1"/>
</dbReference>
<dbReference type="GeneID" id="66116686"/>
<evidence type="ECO:0000256" key="7">
    <source>
        <dbReference type="RuleBase" id="RU362125"/>
    </source>
</evidence>
<dbReference type="InterPro" id="IPR006091">
    <property type="entry name" value="Acyl-CoA_Oxase/DH_mid-dom"/>
</dbReference>
<evidence type="ECO:0000259" key="9">
    <source>
        <dbReference type="Pfam" id="PF02770"/>
    </source>
</evidence>
<dbReference type="InterPro" id="IPR036250">
    <property type="entry name" value="AcylCo_DH-like_C"/>
</dbReference>
<feature type="domain" description="Acyl-CoA oxidase/dehydrogenase middle" evidence="9">
    <location>
        <begin position="146"/>
        <end position="252"/>
    </location>
</feature>
<dbReference type="GO" id="GO:0050660">
    <property type="term" value="F:flavin adenine dinucleotide binding"/>
    <property type="evidence" value="ECO:0007669"/>
    <property type="project" value="InterPro"/>
</dbReference>
<comment type="similarity">
    <text evidence="2 7">Belongs to the acyl-CoA dehydrogenase family.</text>
</comment>
<keyword evidence="12" id="KW-1185">Reference proteome</keyword>
<comment type="caution">
    <text evidence="11">The sequence shown here is derived from an EMBL/GenBank/DDBJ whole genome shotgun (WGS) entry which is preliminary data.</text>
</comment>
<evidence type="ECO:0008006" key="13">
    <source>
        <dbReference type="Google" id="ProtNLM"/>
    </source>
</evidence>
<dbReference type="Gene3D" id="1.20.140.10">
    <property type="entry name" value="Butyryl-CoA Dehydrogenase, subunit A, domain 3"/>
    <property type="match status" value="1"/>
</dbReference>
<name>A0A9P7VD07_9ASCO</name>
<gene>
    <name evidence="11" type="ORF">KQ657_003312</name>
</gene>